<dbReference type="RefSeq" id="WP_107816582.1">
    <property type="nucleotide sequence ID" value="NZ_QAOH01000007.1"/>
</dbReference>
<organism evidence="2 3">
    <name type="scientific">Celeribacter persicus</name>
    <dbReference type="NCBI Taxonomy" id="1651082"/>
    <lineage>
        <taxon>Bacteria</taxon>
        <taxon>Pseudomonadati</taxon>
        <taxon>Pseudomonadota</taxon>
        <taxon>Alphaproteobacteria</taxon>
        <taxon>Rhodobacterales</taxon>
        <taxon>Roseobacteraceae</taxon>
        <taxon>Celeribacter</taxon>
    </lineage>
</organism>
<sequence>MTETVIDLSTEAGGGLWQTLLVTVIILVALAYLVHSFWAKQKRLRAGGGCGTCASCSSGNSCPIQSQMHFPPPTNTPSHATSEKP</sequence>
<feature type="transmembrane region" description="Helical" evidence="1">
    <location>
        <begin position="15"/>
        <end position="35"/>
    </location>
</feature>
<dbReference type="AlphaFoldDB" id="A0A2T5HJZ3"/>
<reference evidence="2 3" key="1">
    <citation type="submission" date="2018-04" db="EMBL/GenBank/DDBJ databases">
        <title>Genomic Encyclopedia of Archaeal and Bacterial Type Strains, Phase II (KMG-II): from individual species to whole genera.</title>
        <authorList>
            <person name="Goeker M."/>
        </authorList>
    </citation>
    <scope>NUCLEOTIDE SEQUENCE [LARGE SCALE GENOMIC DNA]</scope>
    <source>
        <strain evidence="2 3">DSM 100434</strain>
    </source>
</reference>
<gene>
    <name evidence="2" type="ORF">C8N42_10777</name>
</gene>
<accession>A0A2T5HJZ3</accession>
<keyword evidence="1" id="KW-1133">Transmembrane helix</keyword>
<evidence type="ECO:0000313" key="2">
    <source>
        <dbReference type="EMBL" id="PTQ71898.1"/>
    </source>
</evidence>
<evidence type="ECO:0000256" key="1">
    <source>
        <dbReference type="SAM" id="Phobius"/>
    </source>
</evidence>
<proteinExistence type="predicted"/>
<name>A0A2T5HJZ3_9RHOB</name>
<keyword evidence="1" id="KW-0812">Transmembrane</keyword>
<dbReference type="Proteomes" id="UP000244077">
    <property type="component" value="Unassembled WGS sequence"/>
</dbReference>
<evidence type="ECO:0000313" key="3">
    <source>
        <dbReference type="Proteomes" id="UP000244077"/>
    </source>
</evidence>
<keyword evidence="3" id="KW-1185">Reference proteome</keyword>
<dbReference type="Pfam" id="PF12669">
    <property type="entry name" value="FeoB_associated"/>
    <property type="match status" value="1"/>
</dbReference>
<comment type="caution">
    <text evidence="2">The sequence shown here is derived from an EMBL/GenBank/DDBJ whole genome shotgun (WGS) entry which is preliminary data.</text>
</comment>
<protein>
    <submittedName>
        <fullName evidence="2">Attachment p12 family protein</fullName>
    </submittedName>
</protein>
<keyword evidence="1" id="KW-0472">Membrane</keyword>
<dbReference type="EMBL" id="QAOH01000007">
    <property type="protein sequence ID" value="PTQ71898.1"/>
    <property type="molecule type" value="Genomic_DNA"/>
</dbReference>